<keyword evidence="3" id="KW-1185">Reference proteome</keyword>
<gene>
    <name evidence="2" type="ORF">HK103_003522</name>
</gene>
<protein>
    <recommendedName>
        <fullName evidence="1">TECPR1-like DysF domain-containing protein</fullName>
    </recommendedName>
</protein>
<dbReference type="Pfam" id="PF06398">
    <property type="entry name" value="Pex24p"/>
    <property type="match status" value="1"/>
</dbReference>
<accession>A0AAD5UKR3</accession>
<evidence type="ECO:0000313" key="3">
    <source>
        <dbReference type="Proteomes" id="UP001210925"/>
    </source>
</evidence>
<dbReference type="Proteomes" id="UP001210925">
    <property type="component" value="Unassembled WGS sequence"/>
</dbReference>
<feature type="domain" description="TECPR1-like DysF" evidence="1">
    <location>
        <begin position="9"/>
        <end position="107"/>
    </location>
</feature>
<comment type="caution">
    <text evidence="2">The sequence shown here is derived from an EMBL/GenBank/DDBJ whole genome shotgun (WGS) entry which is preliminary data.</text>
</comment>
<reference evidence="2" key="1">
    <citation type="submission" date="2020-05" db="EMBL/GenBank/DDBJ databases">
        <title>Phylogenomic resolution of chytrid fungi.</title>
        <authorList>
            <person name="Stajich J.E."/>
            <person name="Amses K."/>
            <person name="Simmons R."/>
            <person name="Seto K."/>
            <person name="Myers J."/>
            <person name="Bonds A."/>
            <person name="Quandt C.A."/>
            <person name="Barry K."/>
            <person name="Liu P."/>
            <person name="Grigoriev I."/>
            <person name="Longcore J.E."/>
            <person name="James T.Y."/>
        </authorList>
    </citation>
    <scope>NUCLEOTIDE SEQUENCE</scope>
    <source>
        <strain evidence="2">PLAUS21</strain>
    </source>
</reference>
<dbReference type="GO" id="GO:0007031">
    <property type="term" value="P:peroxisome organization"/>
    <property type="evidence" value="ECO:0007669"/>
    <property type="project" value="UniProtKB-ARBA"/>
</dbReference>
<proteinExistence type="predicted"/>
<dbReference type="EMBL" id="JADGKB010000026">
    <property type="protein sequence ID" value="KAJ3258562.1"/>
    <property type="molecule type" value="Genomic_DNA"/>
</dbReference>
<name>A0AAD5UKR3_9FUNG</name>
<organism evidence="2 3">
    <name type="scientific">Boothiomyces macroporosus</name>
    <dbReference type="NCBI Taxonomy" id="261099"/>
    <lineage>
        <taxon>Eukaryota</taxon>
        <taxon>Fungi</taxon>
        <taxon>Fungi incertae sedis</taxon>
        <taxon>Chytridiomycota</taxon>
        <taxon>Chytridiomycota incertae sedis</taxon>
        <taxon>Chytridiomycetes</taxon>
        <taxon>Rhizophydiales</taxon>
        <taxon>Terramycetaceae</taxon>
        <taxon>Boothiomyces</taxon>
    </lineage>
</organism>
<evidence type="ECO:0000313" key="2">
    <source>
        <dbReference type="EMBL" id="KAJ3258562.1"/>
    </source>
</evidence>
<dbReference type="AlphaFoldDB" id="A0AAD5UKR3"/>
<dbReference type="GO" id="GO:0005778">
    <property type="term" value="C:peroxisomal membrane"/>
    <property type="evidence" value="ECO:0007669"/>
    <property type="project" value="UniProtKB-ARBA"/>
</dbReference>
<evidence type="ECO:0000259" key="1">
    <source>
        <dbReference type="Pfam" id="PF06398"/>
    </source>
</evidence>
<dbReference type="InterPro" id="IPR010482">
    <property type="entry name" value="TECPR1-like_DysF"/>
</dbReference>
<sequence length="150" mass="18223">MDKEVICDRIYENERGTIIFGKYNFSKKALLPTDVSPFSNESSSYVVDIKYYQCPPNYEWFSDWMVDMNGSVDEQGWSYNTTFYNDNWESSINKQNVSFVRRRRWMRMRRKCNNNVEKKEIFDIQQRTNDRQRLKFVQQQNELNENVTAF</sequence>